<reference evidence="1 2" key="1">
    <citation type="journal article" date="2004" name="Environ. Microbiol.">
        <title>Phylogeny-function analysis of (meta)genomic libraries: screening for expression of ribosomal RNA genes by large-insert library fluorescent in situ hybridization (LIL-FISH).</title>
        <authorList>
            <person name="Leveau J.H."/>
            <person name="Gerards S."/>
            <person name="de Boer W."/>
            <person name="van Veen J.A."/>
        </authorList>
    </citation>
    <scope>NUCLEOTIDE SEQUENCE [LARGE SCALE GENOMIC DNA]</scope>
    <source>
        <strain evidence="1 2">Ter331</strain>
    </source>
</reference>
<evidence type="ECO:0000313" key="1">
    <source>
        <dbReference type="EMBL" id="AEK61125.1"/>
    </source>
</evidence>
<reference evidence="1 2" key="2">
    <citation type="journal article" date="2006" name="J. Microbiol. Methods">
        <title>Genomic flank-sequencing of plasposon insertion sites for rapid identification of functional genes.</title>
        <authorList>
            <person name="Leveau J.H."/>
            <person name="Gerards S."/>
            <person name="Fritsche K."/>
            <person name="Zondag G."/>
            <person name="van Veen J.A."/>
        </authorList>
    </citation>
    <scope>NUCLEOTIDE SEQUENCE [LARGE SCALE GENOMIC DNA]</scope>
    <source>
        <strain evidence="1 2">Ter331</strain>
    </source>
</reference>
<reference evidence="1 2" key="5">
    <citation type="journal article" date="2011" name="ISME J.">
        <title>Dual transcriptional profiling of a bacterial/fungal confrontation: Collimonas fungivorans versus Aspergillus niger.</title>
        <authorList>
            <person name="Mela F."/>
            <person name="Fritsche K."/>
            <person name="de Boer W."/>
            <person name="van Veen J.A."/>
            <person name="de Graaff L.H."/>
            <person name="van den Berg M."/>
            <person name="Leveau J.H."/>
        </authorList>
    </citation>
    <scope>NUCLEOTIDE SEQUENCE [LARGE SCALE GENOMIC DNA]</scope>
    <source>
        <strain evidence="1 2">Ter331</strain>
    </source>
</reference>
<protein>
    <submittedName>
        <fullName evidence="1">Uncharacterized protein</fullName>
    </submittedName>
</protein>
<name>G0AJJ1_COLFT</name>
<reference evidence="1 2" key="4">
    <citation type="journal article" date="2010" name="Environ. Microbiol.">
        <title>The bacterial genus Collimonas: mycophagy, weathering and other adaptive solutions to life in oligotrophic soil environments.</title>
        <authorList>
            <person name="Leveau J.H."/>
            <person name="Uroz S."/>
            <person name="de Boer W."/>
        </authorList>
    </citation>
    <scope>NUCLEOTIDE SEQUENCE [LARGE SCALE GENOMIC DNA]</scope>
    <source>
        <strain evidence="1 2">Ter331</strain>
    </source>
</reference>
<dbReference type="HOGENOM" id="CLU_3395920_0_0_4"/>
<reference evidence="2" key="6">
    <citation type="submission" date="2011-05" db="EMBL/GenBank/DDBJ databases">
        <title>Complete sequence of Collimonas fungivorans Ter331.</title>
        <authorList>
            <person name="Leveau J.H."/>
        </authorList>
    </citation>
    <scope>NUCLEOTIDE SEQUENCE [LARGE SCALE GENOMIC DNA]</scope>
    <source>
        <strain evidence="2">Ter331</strain>
    </source>
</reference>
<reference evidence="1 2" key="3">
    <citation type="journal article" date="2008" name="FEMS Microbiol. Ecol.">
        <title>Identification and characterization of genes underlying chitinolysis in Collimonas fungivorans Ter331.</title>
        <authorList>
            <person name="Fritsche K."/>
            <person name="de Boer W."/>
            <person name="Gerards S."/>
            <person name="van den Berg M."/>
            <person name="van Veen J.A."/>
            <person name="Leveau J.H."/>
        </authorList>
    </citation>
    <scope>NUCLEOTIDE SEQUENCE [LARGE SCALE GENOMIC DNA]</scope>
    <source>
        <strain evidence="1 2">Ter331</strain>
    </source>
</reference>
<dbReference type="Proteomes" id="UP000008392">
    <property type="component" value="Chromosome"/>
</dbReference>
<sequence>MHYDQKISLVGPKKVVKLSKHGILASWSSLF</sequence>
<dbReference type="KEGG" id="cfu:CFU_1293"/>
<organism evidence="1 2">
    <name type="scientific">Collimonas fungivorans (strain Ter331)</name>
    <dbReference type="NCBI Taxonomy" id="1005048"/>
    <lineage>
        <taxon>Bacteria</taxon>
        <taxon>Pseudomonadati</taxon>
        <taxon>Pseudomonadota</taxon>
        <taxon>Betaproteobacteria</taxon>
        <taxon>Burkholderiales</taxon>
        <taxon>Oxalobacteraceae</taxon>
        <taxon>Collimonas</taxon>
    </lineage>
</organism>
<accession>G0AJJ1</accession>
<dbReference type="AlphaFoldDB" id="G0AJJ1"/>
<evidence type="ECO:0000313" key="2">
    <source>
        <dbReference type="Proteomes" id="UP000008392"/>
    </source>
</evidence>
<dbReference type="STRING" id="1005048.CFU_1293"/>
<proteinExistence type="predicted"/>
<dbReference type="EMBL" id="CP002745">
    <property type="protein sequence ID" value="AEK61125.1"/>
    <property type="molecule type" value="Genomic_DNA"/>
</dbReference>
<gene>
    <name evidence="1" type="ordered locus">CFU_1293</name>
</gene>
<keyword evidence="2" id="KW-1185">Reference proteome</keyword>